<evidence type="ECO:0000256" key="1">
    <source>
        <dbReference type="ARBA" id="ARBA00010835"/>
    </source>
</evidence>
<evidence type="ECO:0000256" key="4">
    <source>
        <dbReference type="ARBA" id="ARBA00022917"/>
    </source>
</evidence>
<dbReference type="GO" id="GO:0016149">
    <property type="term" value="F:translation release factor activity, codon specific"/>
    <property type="evidence" value="ECO:0007669"/>
    <property type="project" value="UniProtKB-UniRule"/>
</dbReference>
<reference evidence="8 9" key="1">
    <citation type="submission" date="2011-08" db="EMBL/GenBank/DDBJ databases">
        <title>The Genome Sequence of Alistipes indistinctus YIT 12060.</title>
        <authorList>
            <consortium name="The Broad Institute Genome Sequencing Platform"/>
            <person name="Earl A."/>
            <person name="Ward D."/>
            <person name="Feldgarden M."/>
            <person name="Gevers D."/>
            <person name="Morotomi M."/>
            <person name="Young S.K."/>
            <person name="Zeng Q."/>
            <person name="Gargeya S."/>
            <person name="Fitzgerald M."/>
            <person name="Haas B."/>
            <person name="Abouelleil A."/>
            <person name="Alvarado L."/>
            <person name="Arachchi H.M."/>
            <person name="Berlin A."/>
            <person name="Brown A."/>
            <person name="Chapman S.B."/>
            <person name="Chen Z."/>
            <person name="Dunbar C."/>
            <person name="Freedman E."/>
            <person name="Gearin G."/>
            <person name="Gellesch M."/>
            <person name="Goldberg J."/>
            <person name="Griggs A."/>
            <person name="Gujja S."/>
            <person name="Heiman D."/>
            <person name="Howarth C."/>
            <person name="Larson L."/>
            <person name="Lui A."/>
            <person name="MacDonald P.J.P."/>
            <person name="Montmayeur A."/>
            <person name="Murphy C."/>
            <person name="Neiman D."/>
            <person name="Pearson M."/>
            <person name="Priest M."/>
            <person name="Roberts A."/>
            <person name="Saif S."/>
            <person name="Shea T."/>
            <person name="Shenoy N."/>
            <person name="Sisk P."/>
            <person name="Stolte C."/>
            <person name="Sykes S."/>
            <person name="Wortman J."/>
            <person name="Nusbaum C."/>
            <person name="Birren B."/>
        </authorList>
    </citation>
    <scope>NUCLEOTIDE SEQUENCE [LARGE SCALE GENOMIC DNA]</scope>
    <source>
        <strain evidence="8 9">YIT 12060</strain>
    </source>
</reference>
<dbReference type="Gene3D" id="1.20.58.410">
    <property type="entry name" value="Release factor"/>
    <property type="match status" value="1"/>
</dbReference>
<dbReference type="PANTHER" id="PTHR43116:SF3">
    <property type="entry name" value="CLASS I PEPTIDE CHAIN RELEASE FACTOR"/>
    <property type="match status" value="1"/>
</dbReference>
<gene>
    <name evidence="5" type="primary">prfB</name>
    <name evidence="8" type="ORF">HMPREF9450_00088</name>
</gene>
<dbReference type="STRING" id="742725.HMPREF9450_00088"/>
<dbReference type="FunFam" id="3.30.160.20:FF:000040">
    <property type="entry name" value="Peptide chain release factor 2"/>
    <property type="match status" value="1"/>
</dbReference>
<evidence type="ECO:0000256" key="3">
    <source>
        <dbReference type="ARBA" id="ARBA00022490"/>
    </source>
</evidence>
<dbReference type="Gene3D" id="3.30.70.1660">
    <property type="match status" value="1"/>
</dbReference>
<keyword evidence="4 5" id="KW-0648">Protein biosynthesis</keyword>
<dbReference type="Pfam" id="PF03462">
    <property type="entry name" value="PCRF"/>
    <property type="match status" value="1"/>
</dbReference>
<dbReference type="PATRIC" id="fig|742725.3.peg.96"/>
<feature type="domain" description="Prokaryotic-type class I peptide chain release factors" evidence="7">
    <location>
        <begin position="239"/>
        <end position="255"/>
    </location>
</feature>
<dbReference type="InterPro" id="IPR045853">
    <property type="entry name" value="Pep_chain_release_fac_I_sf"/>
</dbReference>
<comment type="similarity">
    <text evidence="1 5">Belongs to the prokaryotic/mitochondrial release factor family.</text>
</comment>
<dbReference type="InterPro" id="IPR005139">
    <property type="entry name" value="PCRF"/>
</dbReference>
<dbReference type="RefSeq" id="WP_009132894.1">
    <property type="nucleotide sequence ID" value="NZ_CP102250.1"/>
</dbReference>
<accession>G5H578</accession>
<comment type="caution">
    <text evidence="8">The sequence shown here is derived from an EMBL/GenBank/DDBJ whole genome shotgun (WGS) entry which is preliminary data.</text>
</comment>
<dbReference type="GO" id="GO:0005737">
    <property type="term" value="C:cytoplasm"/>
    <property type="evidence" value="ECO:0007669"/>
    <property type="project" value="UniProtKB-SubCell"/>
</dbReference>
<keyword evidence="2 5" id="KW-0488">Methylation</keyword>
<dbReference type="eggNOG" id="COG1186">
    <property type="taxonomic scope" value="Bacteria"/>
</dbReference>
<dbReference type="InterPro" id="IPR004374">
    <property type="entry name" value="PrfB"/>
</dbReference>
<dbReference type="HAMAP" id="MF_00094">
    <property type="entry name" value="Rel_fac_2"/>
    <property type="match status" value="1"/>
</dbReference>
<evidence type="ECO:0000256" key="5">
    <source>
        <dbReference type="HAMAP-Rule" id="MF_00094"/>
    </source>
</evidence>
<keyword evidence="9" id="KW-1185">Reference proteome</keyword>
<organism evidence="8 9">
    <name type="scientific">Alistipes indistinctus YIT 12060</name>
    <dbReference type="NCBI Taxonomy" id="742725"/>
    <lineage>
        <taxon>Bacteria</taxon>
        <taxon>Pseudomonadati</taxon>
        <taxon>Bacteroidota</taxon>
        <taxon>Bacteroidia</taxon>
        <taxon>Bacteroidales</taxon>
        <taxon>Rikenellaceae</taxon>
        <taxon>Alistipes</taxon>
    </lineage>
</organism>
<comment type="subcellular location">
    <subcellularLocation>
        <location evidence="5">Cytoplasm</location>
    </subcellularLocation>
</comment>
<comment type="PTM">
    <text evidence="5">Methylated by PrmC. Methylation increases the termination efficiency of RF2.</text>
</comment>
<evidence type="ECO:0000313" key="8">
    <source>
        <dbReference type="EMBL" id="EHB93317.1"/>
    </source>
</evidence>
<evidence type="ECO:0000259" key="7">
    <source>
        <dbReference type="PROSITE" id="PS00745"/>
    </source>
</evidence>
<dbReference type="PANTHER" id="PTHR43116">
    <property type="entry name" value="PEPTIDE CHAIN RELEASE FACTOR 2"/>
    <property type="match status" value="1"/>
</dbReference>
<dbReference type="GeneID" id="92816514"/>
<dbReference type="AlphaFoldDB" id="G5H578"/>
<evidence type="ECO:0000313" key="9">
    <source>
        <dbReference type="Proteomes" id="UP000006008"/>
    </source>
</evidence>
<dbReference type="OrthoDB" id="9806673at2"/>
<keyword evidence="3 5" id="KW-0963">Cytoplasm</keyword>
<dbReference type="PROSITE" id="PS00745">
    <property type="entry name" value="RF_PROK_I"/>
    <property type="match status" value="1"/>
</dbReference>
<name>G5H578_9BACT</name>
<feature type="modified residue" description="N5-methylglutamine" evidence="5">
    <location>
        <position position="246"/>
    </location>
</feature>
<dbReference type="SMART" id="SM00937">
    <property type="entry name" value="PCRF"/>
    <property type="match status" value="1"/>
</dbReference>
<dbReference type="SUPFAM" id="SSF75620">
    <property type="entry name" value="Release factor"/>
    <property type="match status" value="1"/>
</dbReference>
<dbReference type="Pfam" id="PF00472">
    <property type="entry name" value="RF-1"/>
    <property type="match status" value="1"/>
</dbReference>
<proteinExistence type="inferred from homology"/>
<comment type="function">
    <text evidence="5">Peptide chain release factor 2 directs the termination of translation in response to the peptide chain termination codons UGA and UAA.</text>
</comment>
<protein>
    <recommendedName>
        <fullName evidence="5 6">Peptide chain release factor 2</fullName>
        <shortName evidence="5">RF-2</shortName>
    </recommendedName>
</protein>
<sequence>MVTTEQIKALEERQTALHTHLHIDDRRLELDEQESLTHAPDFWDDPAKAEEQLKKVAGIKYWITAYDAIASAMEELHLLPEFIREGVSAPEELDAQYGRVLEMIEALEMRNMLGGEEDRLGAIMEINSGAGGTESLDWASMLMRMYMRWGEANGYQVKVVDVQDGEEVGIKSATLEFVGEFAYGYLKSESGVHRLVRPSPFNANNKRQTTFASVFVSPAVDDTIEITINPADIEWDTYRSGGKGGQNVNKVETGVRLRHLPSGIMVENTETRSQIMNKENAMRILRSKLYQIELDKRRELQNELEGQKKKIEWGSQIRSYVFDDRRVKDHRTGHQTSDVQRVMDGEIGDFIKAYLMGDYQ</sequence>
<dbReference type="Gene3D" id="3.30.160.20">
    <property type="match status" value="1"/>
</dbReference>
<evidence type="ECO:0000256" key="6">
    <source>
        <dbReference type="NCBIfam" id="TIGR00020"/>
    </source>
</evidence>
<dbReference type="Proteomes" id="UP000006008">
    <property type="component" value="Unassembled WGS sequence"/>
</dbReference>
<dbReference type="NCBIfam" id="TIGR00020">
    <property type="entry name" value="prfB"/>
    <property type="match status" value="1"/>
</dbReference>
<evidence type="ECO:0000256" key="2">
    <source>
        <dbReference type="ARBA" id="ARBA00022481"/>
    </source>
</evidence>
<dbReference type="InterPro" id="IPR000352">
    <property type="entry name" value="Pep_chain_release_fac_I"/>
</dbReference>
<dbReference type="HOGENOM" id="CLU_036856_6_0_10"/>
<dbReference type="EMBL" id="ADLD01000003">
    <property type="protein sequence ID" value="EHB93317.1"/>
    <property type="molecule type" value="Genomic_DNA"/>
</dbReference>